<organism evidence="1 2">
    <name type="scientific">Spiromyces aspiralis</name>
    <dbReference type="NCBI Taxonomy" id="68401"/>
    <lineage>
        <taxon>Eukaryota</taxon>
        <taxon>Fungi</taxon>
        <taxon>Fungi incertae sedis</taxon>
        <taxon>Zoopagomycota</taxon>
        <taxon>Kickxellomycotina</taxon>
        <taxon>Kickxellomycetes</taxon>
        <taxon>Kickxellales</taxon>
        <taxon>Kickxellaceae</taxon>
        <taxon>Spiromyces</taxon>
    </lineage>
</organism>
<sequence length="83" mass="8991">MAHRERRQYVQKQQQQQPPPISVSSNHQHSSIHGAAGPVSTPQIGTKLLSKYKPDTTIVPTGTALSRAAQSARVVTKKLVAPI</sequence>
<gene>
    <name evidence="1" type="ORF">EV182_008444</name>
</gene>
<protein>
    <submittedName>
        <fullName evidence="1">Uncharacterized protein</fullName>
    </submittedName>
</protein>
<name>A0ACC1HIY2_9FUNG</name>
<comment type="caution">
    <text evidence="1">The sequence shown here is derived from an EMBL/GenBank/DDBJ whole genome shotgun (WGS) entry which is preliminary data.</text>
</comment>
<dbReference type="EMBL" id="JAMZIH010004342">
    <property type="protein sequence ID" value="KAJ1676311.1"/>
    <property type="molecule type" value="Genomic_DNA"/>
</dbReference>
<evidence type="ECO:0000313" key="1">
    <source>
        <dbReference type="EMBL" id="KAJ1676311.1"/>
    </source>
</evidence>
<dbReference type="Proteomes" id="UP001145114">
    <property type="component" value="Unassembled WGS sequence"/>
</dbReference>
<accession>A0ACC1HIY2</accession>
<reference evidence="1" key="1">
    <citation type="submission" date="2022-06" db="EMBL/GenBank/DDBJ databases">
        <title>Phylogenomic reconstructions and comparative analyses of Kickxellomycotina fungi.</title>
        <authorList>
            <person name="Reynolds N.K."/>
            <person name="Stajich J.E."/>
            <person name="Barry K."/>
            <person name="Grigoriev I.V."/>
            <person name="Crous P."/>
            <person name="Smith M.E."/>
        </authorList>
    </citation>
    <scope>NUCLEOTIDE SEQUENCE</scope>
    <source>
        <strain evidence="1">RSA 2271</strain>
    </source>
</reference>
<proteinExistence type="predicted"/>
<keyword evidence="2" id="KW-1185">Reference proteome</keyword>
<feature type="non-terminal residue" evidence="1">
    <location>
        <position position="83"/>
    </location>
</feature>
<evidence type="ECO:0000313" key="2">
    <source>
        <dbReference type="Proteomes" id="UP001145114"/>
    </source>
</evidence>